<evidence type="ECO:0000313" key="1">
    <source>
        <dbReference type="EMBL" id="CAF4385006.1"/>
    </source>
</evidence>
<feature type="non-terminal residue" evidence="1">
    <location>
        <position position="1"/>
    </location>
</feature>
<dbReference type="Proteomes" id="UP000663874">
    <property type="component" value="Unassembled WGS sequence"/>
</dbReference>
<accession>A0A820N9N0</accession>
<protein>
    <submittedName>
        <fullName evidence="1">Uncharacterized protein</fullName>
    </submittedName>
</protein>
<evidence type="ECO:0000313" key="2">
    <source>
        <dbReference type="Proteomes" id="UP000663874"/>
    </source>
</evidence>
<sequence length="82" mass="9324">EFFYATDYANGPIVDNYNNATTIIDLPISVPHCSNTPGLDIIWESVDNQIFNDYSLHTPRQWISNSNKSDLISPICNKYKIS</sequence>
<dbReference type="EMBL" id="CAJOBE010060586">
    <property type="protein sequence ID" value="CAF4385006.1"/>
    <property type="molecule type" value="Genomic_DNA"/>
</dbReference>
<feature type="non-terminal residue" evidence="1">
    <location>
        <position position="82"/>
    </location>
</feature>
<comment type="caution">
    <text evidence="1">The sequence shown here is derived from an EMBL/GenBank/DDBJ whole genome shotgun (WGS) entry which is preliminary data.</text>
</comment>
<reference evidence="1" key="1">
    <citation type="submission" date="2021-02" db="EMBL/GenBank/DDBJ databases">
        <authorList>
            <person name="Nowell W R."/>
        </authorList>
    </citation>
    <scope>NUCLEOTIDE SEQUENCE</scope>
</reference>
<proteinExistence type="predicted"/>
<organism evidence="1 2">
    <name type="scientific">Rotaria sordida</name>
    <dbReference type="NCBI Taxonomy" id="392033"/>
    <lineage>
        <taxon>Eukaryota</taxon>
        <taxon>Metazoa</taxon>
        <taxon>Spiralia</taxon>
        <taxon>Gnathifera</taxon>
        <taxon>Rotifera</taxon>
        <taxon>Eurotatoria</taxon>
        <taxon>Bdelloidea</taxon>
        <taxon>Philodinida</taxon>
        <taxon>Philodinidae</taxon>
        <taxon>Rotaria</taxon>
    </lineage>
</organism>
<dbReference type="AlphaFoldDB" id="A0A820N9N0"/>
<gene>
    <name evidence="1" type="ORF">FNK824_LOCUS43432</name>
</gene>
<name>A0A820N9N0_9BILA</name>